<dbReference type="Proteomes" id="UP000023541">
    <property type="component" value="Unassembled WGS sequence"/>
</dbReference>
<dbReference type="OrthoDB" id="195113at2"/>
<dbReference type="InterPro" id="IPR024072">
    <property type="entry name" value="DHFR-like_dom_sf"/>
</dbReference>
<dbReference type="GO" id="GO:0008703">
    <property type="term" value="F:5-amino-6-(5-phosphoribosylamino)uracil reductase activity"/>
    <property type="evidence" value="ECO:0007669"/>
    <property type="project" value="InterPro"/>
</dbReference>
<dbReference type="eggNOG" id="COG0262">
    <property type="taxonomic scope" value="Bacteria"/>
</dbReference>
<dbReference type="InterPro" id="IPR050765">
    <property type="entry name" value="Riboflavin_Biosynth_HTPR"/>
</dbReference>
<dbReference type="Pfam" id="PF01872">
    <property type="entry name" value="RibD_C"/>
    <property type="match status" value="1"/>
</dbReference>
<sequence>MRKIKMYIAMSLNGRIAKSDGSVHWLESIPNPDKTDHGYYKFYKTIDTTIQGNNTYEQVMSWGIDFPYSDKKNFVLTRNRKVKNTEHVQFISENHIDFIKKLKQQKGDDIWLIGGGQVNTMLFNENLIDEILIFVMPIVISEGIELFEGIPNETRLKLVDTKEYTTGAVELRYLIEEAV</sequence>
<dbReference type="PANTHER" id="PTHR38011:SF11">
    <property type="entry name" value="2,5-DIAMINO-6-RIBOSYLAMINO-4(3H)-PYRIMIDINONE 5'-PHOSPHATE REDUCTASE"/>
    <property type="match status" value="1"/>
</dbReference>
<dbReference type="EMBL" id="AQRA01000005">
    <property type="protein sequence ID" value="EZH73751.1"/>
    <property type="molecule type" value="Genomic_DNA"/>
</dbReference>
<dbReference type="AlphaFoldDB" id="A0A023BUS7"/>
<dbReference type="SUPFAM" id="SSF53597">
    <property type="entry name" value="Dihydrofolate reductase-like"/>
    <property type="match status" value="1"/>
</dbReference>
<organism evidence="2 3">
    <name type="scientific">Aquimarina atlantica</name>
    <dbReference type="NCBI Taxonomy" id="1317122"/>
    <lineage>
        <taxon>Bacteria</taxon>
        <taxon>Pseudomonadati</taxon>
        <taxon>Bacteroidota</taxon>
        <taxon>Flavobacteriia</taxon>
        <taxon>Flavobacteriales</taxon>
        <taxon>Flavobacteriaceae</taxon>
        <taxon>Aquimarina</taxon>
    </lineage>
</organism>
<dbReference type="Gene3D" id="3.40.430.10">
    <property type="entry name" value="Dihydrofolate Reductase, subunit A"/>
    <property type="match status" value="1"/>
</dbReference>
<dbReference type="PANTHER" id="PTHR38011">
    <property type="entry name" value="DIHYDROFOLATE REDUCTASE FAMILY PROTEIN (AFU_ORTHOLOGUE AFUA_8G06820)"/>
    <property type="match status" value="1"/>
</dbReference>
<dbReference type="GO" id="GO:0009231">
    <property type="term" value="P:riboflavin biosynthetic process"/>
    <property type="evidence" value="ECO:0007669"/>
    <property type="project" value="InterPro"/>
</dbReference>
<dbReference type="STRING" id="1317122.ATO12_17605"/>
<accession>A0A023BUS7</accession>
<reference evidence="2 3" key="1">
    <citation type="submission" date="2014-04" db="EMBL/GenBank/DDBJ databases">
        <title>Aquimarina sp. 22II-S11-z7 Genome Sequencing.</title>
        <authorList>
            <person name="Lai Q."/>
        </authorList>
    </citation>
    <scope>NUCLEOTIDE SEQUENCE [LARGE SCALE GENOMIC DNA]</scope>
    <source>
        <strain evidence="2 3">22II-S11-z7</strain>
    </source>
</reference>
<dbReference type="InterPro" id="IPR002734">
    <property type="entry name" value="RibDG_C"/>
</dbReference>
<feature type="domain" description="Bacterial bifunctional deaminase-reductase C-terminal" evidence="1">
    <location>
        <begin position="6"/>
        <end position="168"/>
    </location>
</feature>
<evidence type="ECO:0000259" key="1">
    <source>
        <dbReference type="Pfam" id="PF01872"/>
    </source>
</evidence>
<proteinExistence type="predicted"/>
<evidence type="ECO:0000313" key="2">
    <source>
        <dbReference type="EMBL" id="EZH73751.1"/>
    </source>
</evidence>
<gene>
    <name evidence="2" type="ORF">ATO12_17605</name>
</gene>
<keyword evidence="3" id="KW-1185">Reference proteome</keyword>
<comment type="caution">
    <text evidence="2">The sequence shown here is derived from an EMBL/GenBank/DDBJ whole genome shotgun (WGS) entry which is preliminary data.</text>
</comment>
<dbReference type="RefSeq" id="WP_034242521.1">
    <property type="nucleotide sequence ID" value="NZ_AQRA01000005.1"/>
</dbReference>
<name>A0A023BUS7_9FLAO</name>
<evidence type="ECO:0000313" key="3">
    <source>
        <dbReference type="Proteomes" id="UP000023541"/>
    </source>
</evidence>
<protein>
    <recommendedName>
        <fullName evidence="1">Bacterial bifunctional deaminase-reductase C-terminal domain-containing protein</fullName>
    </recommendedName>
</protein>